<dbReference type="Proteomes" id="UP001596037">
    <property type="component" value="Unassembled WGS sequence"/>
</dbReference>
<gene>
    <name evidence="2" type="ORF">ACFPOE_10920</name>
</gene>
<name>A0ABW0NBJ7_9BURK</name>
<dbReference type="PANTHER" id="PTHR42928:SF5">
    <property type="entry name" value="BLR1237 PROTEIN"/>
    <property type="match status" value="1"/>
</dbReference>
<comment type="caution">
    <text evidence="2">The sequence shown here is derived from an EMBL/GenBank/DDBJ whole genome shotgun (WGS) entry which is preliminary data.</text>
</comment>
<dbReference type="InterPro" id="IPR005064">
    <property type="entry name" value="BUG"/>
</dbReference>
<dbReference type="PIRSF" id="PIRSF017082">
    <property type="entry name" value="YflP"/>
    <property type="match status" value="1"/>
</dbReference>
<dbReference type="SUPFAM" id="SSF53850">
    <property type="entry name" value="Periplasmic binding protein-like II"/>
    <property type="match status" value="1"/>
</dbReference>
<keyword evidence="3" id="KW-1185">Reference proteome</keyword>
<evidence type="ECO:0000313" key="2">
    <source>
        <dbReference type="EMBL" id="MFC5498046.1"/>
    </source>
</evidence>
<dbReference type="Gene3D" id="3.40.190.150">
    <property type="entry name" value="Bordetella uptake gene, domain 1"/>
    <property type="match status" value="1"/>
</dbReference>
<dbReference type="EMBL" id="JBHSMF010000006">
    <property type="protein sequence ID" value="MFC5498046.1"/>
    <property type="molecule type" value="Genomic_DNA"/>
</dbReference>
<dbReference type="PANTHER" id="PTHR42928">
    <property type="entry name" value="TRICARBOXYLATE-BINDING PROTEIN"/>
    <property type="match status" value="1"/>
</dbReference>
<organism evidence="2 3">
    <name type="scientific">Caenimonas terrae</name>
    <dbReference type="NCBI Taxonomy" id="696074"/>
    <lineage>
        <taxon>Bacteria</taxon>
        <taxon>Pseudomonadati</taxon>
        <taxon>Pseudomonadota</taxon>
        <taxon>Betaproteobacteria</taxon>
        <taxon>Burkholderiales</taxon>
        <taxon>Comamonadaceae</taxon>
        <taxon>Caenimonas</taxon>
    </lineage>
</organism>
<comment type="similarity">
    <text evidence="1">Belongs to the UPF0065 (bug) family.</text>
</comment>
<dbReference type="CDD" id="cd07012">
    <property type="entry name" value="PBP2_Bug_TTT"/>
    <property type="match status" value="1"/>
</dbReference>
<sequence length="337" mass="34828">MPSDLNAPAFAPRRRALLHWMSAAALPALGAGALAQDPSRPIRLVVPFPAGGPTDALARLAADGLAAQLKQPVLVDNKAGAAGGIAADYVGRAPADGLTLLVAGQGLMFINKPLARGRKLGYDPDADFAYAGMLGSFPNVLVANPEAVPAQSLQELLAQARANPGRISYGSNGVGSLTHLSIELLASAADVKFLHVPYQGAAPQMADLMAGRIGFTLNGVQSVLQQIRAGKLRALAVTTATRYPELPNVPTLVESGFPALDLPVWFAVYAPAATPAPALARLREALSTLTTSPAYRAELGKRGAIAMPLPPAASEALFARERALWAEAVRSTGASAD</sequence>
<evidence type="ECO:0000313" key="3">
    <source>
        <dbReference type="Proteomes" id="UP001596037"/>
    </source>
</evidence>
<dbReference type="Gene3D" id="3.40.190.10">
    <property type="entry name" value="Periplasmic binding protein-like II"/>
    <property type="match status" value="1"/>
</dbReference>
<dbReference type="RefSeq" id="WP_376850112.1">
    <property type="nucleotide sequence ID" value="NZ_JBHSMF010000006.1"/>
</dbReference>
<dbReference type="InterPro" id="IPR042100">
    <property type="entry name" value="Bug_dom1"/>
</dbReference>
<reference evidence="3" key="1">
    <citation type="journal article" date="2019" name="Int. J. Syst. Evol. Microbiol.">
        <title>The Global Catalogue of Microorganisms (GCM) 10K type strain sequencing project: providing services to taxonomists for standard genome sequencing and annotation.</title>
        <authorList>
            <consortium name="The Broad Institute Genomics Platform"/>
            <consortium name="The Broad Institute Genome Sequencing Center for Infectious Disease"/>
            <person name="Wu L."/>
            <person name="Ma J."/>
        </authorList>
    </citation>
    <scope>NUCLEOTIDE SEQUENCE [LARGE SCALE GENOMIC DNA]</scope>
    <source>
        <strain evidence="3">CCUG 57401</strain>
    </source>
</reference>
<dbReference type="Pfam" id="PF03401">
    <property type="entry name" value="TctC"/>
    <property type="match status" value="1"/>
</dbReference>
<evidence type="ECO:0000256" key="1">
    <source>
        <dbReference type="ARBA" id="ARBA00006987"/>
    </source>
</evidence>
<accession>A0ABW0NBJ7</accession>
<proteinExistence type="inferred from homology"/>
<protein>
    <submittedName>
        <fullName evidence="2">Bug family tripartite tricarboxylate transporter substrate binding protein</fullName>
    </submittedName>
</protein>